<evidence type="ECO:0000256" key="2">
    <source>
        <dbReference type="SAM" id="MobiDB-lite"/>
    </source>
</evidence>
<feature type="region of interest" description="Disordered" evidence="2">
    <location>
        <begin position="379"/>
        <end position="430"/>
    </location>
</feature>
<evidence type="ECO:0000313" key="3">
    <source>
        <dbReference type="EMBL" id="GJT05207.1"/>
    </source>
</evidence>
<dbReference type="EMBL" id="BQNB010012569">
    <property type="protein sequence ID" value="GJT05207.1"/>
    <property type="molecule type" value="Genomic_DNA"/>
</dbReference>
<name>A0ABQ5ATV3_9ASTR</name>
<feature type="compositionally biased region" description="Polar residues" evidence="2">
    <location>
        <begin position="70"/>
        <end position="97"/>
    </location>
</feature>
<feature type="compositionally biased region" description="Acidic residues" evidence="2">
    <location>
        <begin position="384"/>
        <end position="402"/>
    </location>
</feature>
<keyword evidence="4" id="KW-1185">Reference proteome</keyword>
<sequence>MASFNQRHCFHCKDPLEEHERCQRCTCKRCWSGLSKGFCHICNEYSSIDDSNPNSFIDSPKVFNPPPQPLTHSIESLNANPNFDNTPQEQSSHYQDPSENFAQNFSQCPPQINQNFCYGCGDSLDDFFCQRCTCEFCGNGAHYGYDCPPQVPFVYNQDPCFNQNYDNFPQTSPSFQQQYICCTRCGGPHETCQCDQLIFDEPYCANCGGPHMTFQCQPMNYYEPNPCYDSNYSGFDQIEPPQFPVIHQPPQEMSIQDMEDLKQQYLDEMKTLINEKDYRSGRIDIEIKINELKENFNEMSIEINKKKKLQTLEQVANLSTYPSRHFNSFCYDDDDDEEYTIAITPEKPVDSLIMEDEHLDTIPETESDEFIKSSVENLVPTPSESEDFSDIESECDVPDCDDSQTTNFSTFSNPLFDDSTSSDDESSHEEVIHEMSFKTYSNPLFDLDEEIISSEFNPIHNEDLDSTPKDVRFDAESYLLESLVNHDTLMASPPKIDFLLDEFAGELTRLQSIPPGIDNINLDPEGDILFLESLLYDNSSPRPPEAFQDNSNTIIESLPTFPIPVEDSDSLREEIDIFSGPDDSIPPGIESDDFDSEDDNNSTSLPEFDSFHVDYPDSGDSTINVVEDIPVDVPNILPTHPALLMDFDFIPSHNDLGSDLDISSPSGDRNKIYDPGICIEVESTRILAPLSPVIDTLLPFSSENEYKVFNHGVLAYKEKSPPSSSHRGFKAFQLSPESPMMIHGDNTPDLGVRHPHFYPP</sequence>
<evidence type="ECO:0000256" key="1">
    <source>
        <dbReference type="SAM" id="Coils"/>
    </source>
</evidence>
<feature type="compositionally biased region" description="Acidic residues" evidence="2">
    <location>
        <begin position="590"/>
        <end position="600"/>
    </location>
</feature>
<feature type="compositionally biased region" description="Polar residues" evidence="2">
    <location>
        <begin position="403"/>
        <end position="413"/>
    </location>
</feature>
<keyword evidence="1" id="KW-0175">Coiled coil</keyword>
<gene>
    <name evidence="3" type="ORF">Tco_0839669</name>
</gene>
<comment type="caution">
    <text evidence="3">The sequence shown here is derived from an EMBL/GenBank/DDBJ whole genome shotgun (WGS) entry which is preliminary data.</text>
</comment>
<feature type="coiled-coil region" evidence="1">
    <location>
        <begin position="255"/>
        <end position="309"/>
    </location>
</feature>
<feature type="region of interest" description="Disordered" evidence="2">
    <location>
        <begin position="67"/>
        <end position="97"/>
    </location>
</feature>
<organism evidence="3 4">
    <name type="scientific">Tanacetum coccineum</name>
    <dbReference type="NCBI Taxonomy" id="301880"/>
    <lineage>
        <taxon>Eukaryota</taxon>
        <taxon>Viridiplantae</taxon>
        <taxon>Streptophyta</taxon>
        <taxon>Embryophyta</taxon>
        <taxon>Tracheophyta</taxon>
        <taxon>Spermatophyta</taxon>
        <taxon>Magnoliopsida</taxon>
        <taxon>eudicotyledons</taxon>
        <taxon>Gunneridae</taxon>
        <taxon>Pentapetalae</taxon>
        <taxon>asterids</taxon>
        <taxon>campanulids</taxon>
        <taxon>Asterales</taxon>
        <taxon>Asteraceae</taxon>
        <taxon>Asteroideae</taxon>
        <taxon>Anthemideae</taxon>
        <taxon>Anthemidinae</taxon>
        <taxon>Tanacetum</taxon>
    </lineage>
</organism>
<evidence type="ECO:0008006" key="5">
    <source>
        <dbReference type="Google" id="ProtNLM"/>
    </source>
</evidence>
<reference evidence="3" key="1">
    <citation type="journal article" date="2022" name="Int. J. Mol. Sci.">
        <title>Draft Genome of Tanacetum Coccineum: Genomic Comparison of Closely Related Tanacetum-Family Plants.</title>
        <authorList>
            <person name="Yamashiro T."/>
            <person name="Shiraishi A."/>
            <person name="Nakayama K."/>
            <person name="Satake H."/>
        </authorList>
    </citation>
    <scope>NUCLEOTIDE SEQUENCE</scope>
</reference>
<feature type="region of interest" description="Disordered" evidence="2">
    <location>
        <begin position="577"/>
        <end position="610"/>
    </location>
</feature>
<proteinExistence type="predicted"/>
<reference evidence="3" key="2">
    <citation type="submission" date="2022-01" db="EMBL/GenBank/DDBJ databases">
        <authorList>
            <person name="Yamashiro T."/>
            <person name="Shiraishi A."/>
            <person name="Satake H."/>
            <person name="Nakayama K."/>
        </authorList>
    </citation>
    <scope>NUCLEOTIDE SEQUENCE</scope>
</reference>
<evidence type="ECO:0000313" key="4">
    <source>
        <dbReference type="Proteomes" id="UP001151760"/>
    </source>
</evidence>
<dbReference type="Proteomes" id="UP001151760">
    <property type="component" value="Unassembled WGS sequence"/>
</dbReference>
<protein>
    <recommendedName>
        <fullName evidence="5">CCHC-type domain-containing protein</fullName>
    </recommendedName>
</protein>
<accession>A0ABQ5ATV3</accession>